<dbReference type="InterPro" id="IPR051198">
    <property type="entry name" value="BchE-like"/>
</dbReference>
<evidence type="ECO:0000313" key="7">
    <source>
        <dbReference type="EMBL" id="KKK48413.1"/>
    </source>
</evidence>
<keyword evidence="3" id="KW-0479">Metal-binding</keyword>
<dbReference type="GO" id="GO:0003824">
    <property type="term" value="F:catalytic activity"/>
    <property type="evidence" value="ECO:0007669"/>
    <property type="project" value="InterPro"/>
</dbReference>
<dbReference type="InterPro" id="IPR006158">
    <property type="entry name" value="Cobalamin-bd"/>
</dbReference>
<dbReference type="InterPro" id="IPR023404">
    <property type="entry name" value="rSAM_horseshoe"/>
</dbReference>
<dbReference type="SFLD" id="SFLDS00029">
    <property type="entry name" value="Radical_SAM"/>
    <property type="match status" value="1"/>
</dbReference>
<evidence type="ECO:0000256" key="4">
    <source>
        <dbReference type="ARBA" id="ARBA00023004"/>
    </source>
</evidence>
<dbReference type="GO" id="GO:0031419">
    <property type="term" value="F:cobalamin binding"/>
    <property type="evidence" value="ECO:0007669"/>
    <property type="project" value="InterPro"/>
</dbReference>
<comment type="caution">
    <text evidence="7">The sequence shown here is derived from an EMBL/GenBank/DDBJ whole genome shotgun (WGS) entry which is preliminary data.</text>
</comment>
<proteinExistence type="predicted"/>
<dbReference type="CDD" id="cd02068">
    <property type="entry name" value="radical_SAM_B12_BD"/>
    <property type="match status" value="1"/>
</dbReference>
<dbReference type="Gene3D" id="3.80.30.20">
    <property type="entry name" value="tm_1862 like domain"/>
    <property type="match status" value="1"/>
</dbReference>
<dbReference type="SFLD" id="SFLDG01082">
    <property type="entry name" value="B12-binding_domain_containing"/>
    <property type="match status" value="1"/>
</dbReference>
<dbReference type="InterPro" id="IPR058240">
    <property type="entry name" value="rSAM_sf"/>
</dbReference>
<protein>
    <recommendedName>
        <fullName evidence="6">B12-binding domain-containing protein</fullName>
    </recommendedName>
</protein>
<comment type="cofactor">
    <cofactor evidence="1">
        <name>[4Fe-4S] cluster</name>
        <dbReference type="ChEBI" id="CHEBI:49883"/>
    </cofactor>
</comment>
<dbReference type="PANTHER" id="PTHR43409">
    <property type="entry name" value="ANAEROBIC MAGNESIUM-PROTOPORPHYRIN IX MONOMETHYL ESTER CYCLASE-RELATED"/>
    <property type="match status" value="1"/>
</dbReference>
<keyword evidence="4" id="KW-0408">Iron</keyword>
<dbReference type="AlphaFoldDB" id="A0A0F8VVM8"/>
<organism evidence="7">
    <name type="scientific">marine sediment metagenome</name>
    <dbReference type="NCBI Taxonomy" id="412755"/>
    <lineage>
        <taxon>unclassified sequences</taxon>
        <taxon>metagenomes</taxon>
        <taxon>ecological metagenomes</taxon>
    </lineage>
</organism>
<gene>
    <name evidence="7" type="ORF">LCGC14_3145370</name>
</gene>
<evidence type="ECO:0000256" key="3">
    <source>
        <dbReference type="ARBA" id="ARBA00022723"/>
    </source>
</evidence>
<dbReference type="GO" id="GO:0051536">
    <property type="term" value="F:iron-sulfur cluster binding"/>
    <property type="evidence" value="ECO:0007669"/>
    <property type="project" value="UniProtKB-KW"/>
</dbReference>
<keyword evidence="2" id="KW-0949">S-adenosyl-L-methionine</keyword>
<evidence type="ECO:0000259" key="6">
    <source>
        <dbReference type="PROSITE" id="PS51332"/>
    </source>
</evidence>
<dbReference type="SUPFAM" id="SSF102114">
    <property type="entry name" value="Radical SAM enzymes"/>
    <property type="match status" value="1"/>
</dbReference>
<reference evidence="7" key="1">
    <citation type="journal article" date="2015" name="Nature">
        <title>Complex archaea that bridge the gap between prokaryotes and eukaryotes.</title>
        <authorList>
            <person name="Spang A."/>
            <person name="Saw J.H."/>
            <person name="Jorgensen S.L."/>
            <person name="Zaremba-Niedzwiedzka K."/>
            <person name="Martijn J."/>
            <person name="Lind A.E."/>
            <person name="van Eijk R."/>
            <person name="Schleper C."/>
            <person name="Guy L."/>
            <person name="Ettema T.J."/>
        </authorList>
    </citation>
    <scope>NUCLEOTIDE SEQUENCE</scope>
</reference>
<dbReference type="PROSITE" id="PS51332">
    <property type="entry name" value="B12_BINDING"/>
    <property type="match status" value="1"/>
</dbReference>
<name>A0A0F8VVM8_9ZZZZ</name>
<dbReference type="GO" id="GO:0046872">
    <property type="term" value="F:metal ion binding"/>
    <property type="evidence" value="ECO:0007669"/>
    <property type="project" value="UniProtKB-KW"/>
</dbReference>
<dbReference type="PANTHER" id="PTHR43409:SF7">
    <property type="entry name" value="BLL1977 PROTEIN"/>
    <property type="match status" value="1"/>
</dbReference>
<evidence type="ECO:0000256" key="2">
    <source>
        <dbReference type="ARBA" id="ARBA00022691"/>
    </source>
</evidence>
<evidence type="ECO:0000256" key="1">
    <source>
        <dbReference type="ARBA" id="ARBA00001966"/>
    </source>
</evidence>
<feature type="non-terminal residue" evidence="7">
    <location>
        <position position="282"/>
    </location>
</feature>
<feature type="domain" description="B12-binding" evidence="6">
    <location>
        <begin position="15"/>
        <end position="145"/>
    </location>
</feature>
<keyword evidence="5" id="KW-0411">Iron-sulfur</keyword>
<dbReference type="EMBL" id="LAZR01069073">
    <property type="protein sequence ID" value="KKK48413.1"/>
    <property type="molecule type" value="Genomic_DNA"/>
</dbReference>
<dbReference type="Pfam" id="PF02310">
    <property type="entry name" value="B12-binding"/>
    <property type="match status" value="1"/>
</dbReference>
<accession>A0A0F8VVM8</accession>
<dbReference type="Gene3D" id="3.40.50.280">
    <property type="entry name" value="Cobalamin-binding domain"/>
    <property type="match status" value="1"/>
</dbReference>
<evidence type="ECO:0000256" key="5">
    <source>
        <dbReference type="ARBA" id="ARBA00023014"/>
    </source>
</evidence>
<sequence>MLRSRKIRFIEPHGRPGRPFNAWIQRWPLLGPITLASILHRRGYDVAVYNENLSGSVLDNPKAYEDICSADVVGISIMTPTANSGYTLGDRLKTDAPETTVVFGGVHASFMPDEALGHGDIVVCGEGETVIESIASGEARRGIIRARPLEDLDDLPTLDHSLMYDFEKLLALCRRRELYELPVMASRGCPHGCTYCSVTRMFGRNVRRQSVEKVHRDLCRYAERGFRHLFFYDDNFVSDRQWTKNLMERLRPMRMRFNAQARADLHWTDNSRRRRDEGLLNA</sequence>
<dbReference type="InterPro" id="IPR007197">
    <property type="entry name" value="rSAM"/>
</dbReference>